<dbReference type="FunFam" id="3.40.1170.10:FF:000001">
    <property type="entry name" value="DNA mismatch repair protein MutS"/>
    <property type="match status" value="1"/>
</dbReference>
<feature type="binding site" evidence="8">
    <location>
        <begin position="608"/>
        <end position="615"/>
    </location>
    <ligand>
        <name>ATP</name>
        <dbReference type="ChEBI" id="CHEBI:30616"/>
    </ligand>
</feature>
<dbReference type="Pfam" id="PF00488">
    <property type="entry name" value="MutS_V"/>
    <property type="match status" value="1"/>
</dbReference>
<evidence type="ECO:0000256" key="9">
    <source>
        <dbReference type="RuleBase" id="RU003756"/>
    </source>
</evidence>
<evidence type="ECO:0000256" key="10">
    <source>
        <dbReference type="SAM" id="Coils"/>
    </source>
</evidence>
<dbReference type="InterPro" id="IPR016151">
    <property type="entry name" value="DNA_mismatch_repair_MutS_N"/>
</dbReference>
<comment type="function">
    <text evidence="8">This protein is involved in the repair of mismatches in DNA. It is possible that it carries out the mismatch recognition step. This protein has a weak ATPase activity.</text>
</comment>
<dbReference type="NCBIfam" id="NF003810">
    <property type="entry name" value="PRK05399.1"/>
    <property type="match status" value="1"/>
</dbReference>
<comment type="similarity">
    <text evidence="1 8 9">Belongs to the DNA mismatch repair MutS family.</text>
</comment>
<dbReference type="NCBIfam" id="TIGR01070">
    <property type="entry name" value="mutS1"/>
    <property type="match status" value="1"/>
</dbReference>
<dbReference type="InterPro" id="IPR007695">
    <property type="entry name" value="DNA_mismatch_repair_MutS-lik_N"/>
</dbReference>
<dbReference type="GO" id="GO:0005829">
    <property type="term" value="C:cytosol"/>
    <property type="evidence" value="ECO:0007669"/>
    <property type="project" value="TreeGrafter"/>
</dbReference>
<dbReference type="FunFam" id="1.10.1420.10:FF:000007">
    <property type="entry name" value="DNA mismatch repair protein MutS"/>
    <property type="match status" value="1"/>
</dbReference>
<organism evidence="12 13">
    <name type="scientific">Enterococcus cecorum</name>
    <dbReference type="NCBI Taxonomy" id="44008"/>
    <lineage>
        <taxon>Bacteria</taxon>
        <taxon>Bacillati</taxon>
        <taxon>Bacillota</taxon>
        <taxon>Bacilli</taxon>
        <taxon>Lactobacillales</taxon>
        <taxon>Enterococcaceae</taxon>
        <taxon>Enterococcus</taxon>
    </lineage>
</organism>
<dbReference type="CDD" id="cd03284">
    <property type="entry name" value="ABC_MutS1"/>
    <property type="match status" value="1"/>
</dbReference>
<evidence type="ECO:0000256" key="2">
    <source>
        <dbReference type="ARBA" id="ARBA00021982"/>
    </source>
</evidence>
<dbReference type="AlphaFoldDB" id="A0A7X9RM74"/>
<dbReference type="HAMAP" id="MF_00096">
    <property type="entry name" value="MutS"/>
    <property type="match status" value="1"/>
</dbReference>
<keyword evidence="7 8" id="KW-0234">DNA repair</keyword>
<proteinExistence type="inferred from homology"/>
<reference evidence="12 13" key="1">
    <citation type="submission" date="2020-04" db="EMBL/GenBank/DDBJ databases">
        <authorList>
            <person name="Hitch T.C.A."/>
            <person name="Wylensek D."/>
            <person name="Clavel T."/>
        </authorList>
    </citation>
    <scope>NUCLEOTIDE SEQUENCE [LARGE SCALE GENOMIC DNA]</scope>
    <source>
        <strain evidence="12 13">WCA-380-WT-3C</strain>
    </source>
</reference>
<keyword evidence="4 8" id="KW-0227">DNA damage</keyword>
<evidence type="ECO:0000256" key="1">
    <source>
        <dbReference type="ARBA" id="ARBA00006271"/>
    </source>
</evidence>
<dbReference type="InterPro" id="IPR036187">
    <property type="entry name" value="DNA_mismatch_repair_MutS_sf"/>
</dbReference>
<evidence type="ECO:0000256" key="8">
    <source>
        <dbReference type="HAMAP-Rule" id="MF_00096"/>
    </source>
</evidence>
<name>A0A7X9RM74_9ENTE</name>
<evidence type="ECO:0000256" key="6">
    <source>
        <dbReference type="ARBA" id="ARBA00023125"/>
    </source>
</evidence>
<dbReference type="Proteomes" id="UP000588071">
    <property type="component" value="Unassembled WGS sequence"/>
</dbReference>
<dbReference type="GO" id="GO:0006298">
    <property type="term" value="P:mismatch repair"/>
    <property type="evidence" value="ECO:0007669"/>
    <property type="project" value="UniProtKB-UniRule"/>
</dbReference>
<dbReference type="InterPro" id="IPR027417">
    <property type="entry name" value="P-loop_NTPase"/>
</dbReference>
<keyword evidence="3 8" id="KW-0547">Nucleotide-binding</keyword>
<dbReference type="Gene3D" id="1.10.1420.10">
    <property type="match status" value="2"/>
</dbReference>
<dbReference type="Pfam" id="PF05192">
    <property type="entry name" value="MutS_III"/>
    <property type="match status" value="1"/>
</dbReference>
<keyword evidence="6 8" id="KW-0238">DNA-binding</keyword>
<dbReference type="SUPFAM" id="SSF53150">
    <property type="entry name" value="DNA repair protein MutS, domain II"/>
    <property type="match status" value="1"/>
</dbReference>
<dbReference type="SMART" id="SM00533">
    <property type="entry name" value="MUTSd"/>
    <property type="match status" value="1"/>
</dbReference>
<evidence type="ECO:0000259" key="11">
    <source>
        <dbReference type="PROSITE" id="PS00486"/>
    </source>
</evidence>
<evidence type="ECO:0000313" key="13">
    <source>
        <dbReference type="Proteomes" id="UP000588071"/>
    </source>
</evidence>
<dbReference type="FunFam" id="3.40.50.300:FF:000896">
    <property type="entry name" value="DNA mismatch repair protein MutS"/>
    <property type="match status" value="1"/>
</dbReference>
<dbReference type="SUPFAM" id="SSF52540">
    <property type="entry name" value="P-loop containing nucleoside triphosphate hydrolases"/>
    <property type="match status" value="1"/>
</dbReference>
<protein>
    <recommendedName>
        <fullName evidence="2 8">DNA mismatch repair protein MutS</fullName>
    </recommendedName>
</protein>
<dbReference type="PANTHER" id="PTHR11361:SF34">
    <property type="entry name" value="DNA MISMATCH REPAIR PROTEIN MSH1, MITOCHONDRIAL"/>
    <property type="match status" value="1"/>
</dbReference>
<dbReference type="EMBL" id="JABAFV010000015">
    <property type="protein sequence ID" value="NME50356.1"/>
    <property type="molecule type" value="Genomic_DNA"/>
</dbReference>
<dbReference type="GO" id="GO:0140664">
    <property type="term" value="F:ATP-dependent DNA damage sensor activity"/>
    <property type="evidence" value="ECO:0007669"/>
    <property type="project" value="InterPro"/>
</dbReference>
<evidence type="ECO:0000256" key="3">
    <source>
        <dbReference type="ARBA" id="ARBA00022741"/>
    </source>
</evidence>
<dbReference type="InterPro" id="IPR017261">
    <property type="entry name" value="DNA_mismatch_repair_MutS/MSH"/>
</dbReference>
<dbReference type="SUPFAM" id="SSF48334">
    <property type="entry name" value="DNA repair protein MutS, domain III"/>
    <property type="match status" value="1"/>
</dbReference>
<gene>
    <name evidence="8 12" type="primary">mutS</name>
    <name evidence="12" type="ORF">HF857_09040</name>
</gene>
<sequence length="873" mass="98489">MPQKTKHTPMMEQYFQIKAQYPDAFLFYRLGDFYEMFYEDAKKAAQILELTLTSRNKNAEDPIPMCGVPYHAASGYIDTLVEQGYKVAICEQVEDPKLTKGMVKREVVQLVTPGTVMDGKSLAAKENNFLTALSYQAGQFGFSYVDLSTGELKTTVLADEESVLNEASILQTKEIVYTTEIPEKLTQTLKQRLSLVISFQLEANENAELSFLTNQLQSDIEKTVTNHLLAYLSETQKRSLNHIQQAQSYQVDHYLKMDYYSKFNLELSQAIRTGKKQGTLLWLLDETKTAMGARLLKQWLDRPLIQEKQILSRQEMVASLITSFFEREDIIQGLTKVYDLERLAGKVSFGSVNARDLLQLKQSLAQIPYLRQVLTGIDQGQWQVLLQDLNPMNDLVDLIEQAIDEEAPLQLNEGNLIKTGYNEQLDEYRLAMKNGKQWLAELEAKERELTGVKNLKIGYNRVFGYYIEITKANLGNLDTSRFDRKQTLANAERFITPELKKLEELILGAQEKSTELEYQLFIGIREQVKGKINELQTLAKAVATLDCLLAFAIVSERYGYVRPVLSQDHELKIIDGRHPVVEKVLGAQTYIPNSIEMPKETTMLLITGPNMSGKSTYMRQLALSVVMTQMGCFVPAKEATLPIFDRIFTRIGASDDLIAGQSTFMVEMMEANQALRHASVNSLVLFDELGRGTATFDGMALAQAIIEYLQNHVQAKTLFSTHYHELTALESQLPGLVNIHVGATEKDGEVIFLHKMMKGPADKSYGIHVGKLAGLPESLIARADQILAKLENQEEKQVAQVVSQSKEEEINVAATVKENQSTPAVEQLSLFSEMTPAEEKVLAAIKSMDLANLKPMDVFFTINELKRELEKEE</sequence>
<keyword evidence="10" id="KW-0175">Coiled coil</keyword>
<dbReference type="InterPro" id="IPR005748">
    <property type="entry name" value="DNA_mismatch_repair_MutS"/>
</dbReference>
<evidence type="ECO:0000313" key="12">
    <source>
        <dbReference type="EMBL" id="NME50356.1"/>
    </source>
</evidence>
<dbReference type="InterPro" id="IPR036678">
    <property type="entry name" value="MutS_con_dom_sf"/>
</dbReference>
<feature type="domain" description="DNA mismatch repair proteins mutS family" evidence="11">
    <location>
        <begin position="682"/>
        <end position="698"/>
    </location>
</feature>
<feature type="coiled-coil region" evidence="10">
    <location>
        <begin position="780"/>
        <end position="807"/>
    </location>
</feature>
<dbReference type="Pfam" id="PF01624">
    <property type="entry name" value="MutS_I"/>
    <property type="match status" value="1"/>
</dbReference>
<dbReference type="SUPFAM" id="SSF55271">
    <property type="entry name" value="DNA repair protein MutS, domain I"/>
    <property type="match status" value="1"/>
</dbReference>
<dbReference type="PROSITE" id="PS00486">
    <property type="entry name" value="DNA_MISMATCH_REPAIR_2"/>
    <property type="match status" value="1"/>
</dbReference>
<evidence type="ECO:0000256" key="4">
    <source>
        <dbReference type="ARBA" id="ARBA00022763"/>
    </source>
</evidence>
<dbReference type="InterPro" id="IPR000432">
    <property type="entry name" value="DNA_mismatch_repair_MutS_C"/>
</dbReference>
<dbReference type="GO" id="GO:0030983">
    <property type="term" value="F:mismatched DNA binding"/>
    <property type="evidence" value="ECO:0007669"/>
    <property type="project" value="InterPro"/>
</dbReference>
<dbReference type="InterPro" id="IPR007860">
    <property type="entry name" value="DNA_mmatch_repair_MutS_con_dom"/>
</dbReference>
<dbReference type="GO" id="GO:0003684">
    <property type="term" value="F:damaged DNA binding"/>
    <property type="evidence" value="ECO:0007669"/>
    <property type="project" value="UniProtKB-UniRule"/>
</dbReference>
<dbReference type="Pfam" id="PF05188">
    <property type="entry name" value="MutS_II"/>
    <property type="match status" value="1"/>
</dbReference>
<dbReference type="PANTHER" id="PTHR11361">
    <property type="entry name" value="DNA MISMATCH REPAIR PROTEIN MUTS FAMILY MEMBER"/>
    <property type="match status" value="1"/>
</dbReference>
<accession>A0A7X9RM74</accession>
<dbReference type="Gene3D" id="3.40.50.300">
    <property type="entry name" value="P-loop containing nucleotide triphosphate hydrolases"/>
    <property type="match status" value="1"/>
</dbReference>
<dbReference type="InterPro" id="IPR007861">
    <property type="entry name" value="DNA_mismatch_repair_MutS_clamp"/>
</dbReference>
<dbReference type="InterPro" id="IPR045076">
    <property type="entry name" value="MutS"/>
</dbReference>
<dbReference type="Gene3D" id="3.30.420.110">
    <property type="entry name" value="MutS, connector domain"/>
    <property type="match status" value="1"/>
</dbReference>
<dbReference type="RefSeq" id="WP_168931489.1">
    <property type="nucleotide sequence ID" value="NZ_JABAFV010000015.1"/>
</dbReference>
<dbReference type="Pfam" id="PF05190">
    <property type="entry name" value="MutS_IV"/>
    <property type="match status" value="1"/>
</dbReference>
<dbReference type="SMART" id="SM00534">
    <property type="entry name" value="MUTSac"/>
    <property type="match status" value="1"/>
</dbReference>
<dbReference type="PIRSF" id="PIRSF037677">
    <property type="entry name" value="DNA_mis_repair_Msh6"/>
    <property type="match status" value="1"/>
</dbReference>
<dbReference type="GO" id="GO:0005524">
    <property type="term" value="F:ATP binding"/>
    <property type="evidence" value="ECO:0007669"/>
    <property type="project" value="UniProtKB-UniRule"/>
</dbReference>
<dbReference type="Gene3D" id="3.40.1170.10">
    <property type="entry name" value="DNA repair protein MutS, domain I"/>
    <property type="match status" value="1"/>
</dbReference>
<evidence type="ECO:0000256" key="5">
    <source>
        <dbReference type="ARBA" id="ARBA00022840"/>
    </source>
</evidence>
<keyword evidence="5 8" id="KW-0067">ATP-binding</keyword>
<evidence type="ECO:0000256" key="7">
    <source>
        <dbReference type="ARBA" id="ARBA00023204"/>
    </source>
</evidence>
<dbReference type="InterPro" id="IPR007696">
    <property type="entry name" value="DNA_mismatch_repair_MutS_core"/>
</dbReference>
<comment type="caution">
    <text evidence="12">The sequence shown here is derived from an EMBL/GenBank/DDBJ whole genome shotgun (WGS) entry which is preliminary data.</text>
</comment>